<sequence>MFDEQIFLSVLKGYEDMKKIPFDFNENSSPDQQNLAIQHVPSFIRSLISRDPLDQIQDRFIKRLNEETLKALKEFLNVNGIKPTSNILPKSKEQQVPLHSDHFQSLSQQLPPQLFTLFITSSLLPIIFDILLSYHRINLCSCVHSSEFDFDFQGNQLYSFKVHLET</sequence>
<dbReference type="Proteomes" id="UP000324800">
    <property type="component" value="Unassembled WGS sequence"/>
</dbReference>
<organism evidence="1 2">
    <name type="scientific">Streblomastix strix</name>
    <dbReference type="NCBI Taxonomy" id="222440"/>
    <lineage>
        <taxon>Eukaryota</taxon>
        <taxon>Metamonada</taxon>
        <taxon>Preaxostyla</taxon>
        <taxon>Oxymonadida</taxon>
        <taxon>Streblomastigidae</taxon>
        <taxon>Streblomastix</taxon>
    </lineage>
</organism>
<dbReference type="EMBL" id="SNRW01019332">
    <property type="protein sequence ID" value="KAA6366487.1"/>
    <property type="molecule type" value="Genomic_DNA"/>
</dbReference>
<evidence type="ECO:0000313" key="2">
    <source>
        <dbReference type="Proteomes" id="UP000324800"/>
    </source>
</evidence>
<protein>
    <submittedName>
        <fullName evidence="1">Uncharacterized protein</fullName>
    </submittedName>
</protein>
<name>A0A5J4U7C4_9EUKA</name>
<dbReference type="AlphaFoldDB" id="A0A5J4U7C4"/>
<reference evidence="1 2" key="1">
    <citation type="submission" date="2019-03" db="EMBL/GenBank/DDBJ databases">
        <title>Single cell metagenomics reveals metabolic interactions within the superorganism composed of flagellate Streblomastix strix and complex community of Bacteroidetes bacteria on its surface.</title>
        <authorList>
            <person name="Treitli S.C."/>
            <person name="Kolisko M."/>
            <person name="Husnik F."/>
            <person name="Keeling P."/>
            <person name="Hampl V."/>
        </authorList>
    </citation>
    <scope>NUCLEOTIDE SEQUENCE [LARGE SCALE GENOMIC DNA]</scope>
    <source>
        <strain evidence="1">ST1C</strain>
    </source>
</reference>
<gene>
    <name evidence="1" type="ORF">EZS28_037986</name>
</gene>
<accession>A0A5J4U7C4</accession>
<proteinExistence type="predicted"/>
<evidence type="ECO:0000313" key="1">
    <source>
        <dbReference type="EMBL" id="KAA6366487.1"/>
    </source>
</evidence>
<comment type="caution">
    <text evidence="1">The sequence shown here is derived from an EMBL/GenBank/DDBJ whole genome shotgun (WGS) entry which is preliminary data.</text>
</comment>